<dbReference type="AlphaFoldDB" id="A0A8X7B9D3"/>
<reference evidence="1" key="1">
    <citation type="submission" date="2020-08" db="EMBL/GenBank/DDBJ databases">
        <title>Multicomponent nature underlies the extraordinary mechanical properties of spider dragline silk.</title>
        <authorList>
            <person name="Kono N."/>
            <person name="Nakamura H."/>
            <person name="Mori M."/>
            <person name="Yoshida Y."/>
            <person name="Ohtoshi R."/>
            <person name="Malay A.D."/>
            <person name="Moran D.A.P."/>
            <person name="Tomita M."/>
            <person name="Numata K."/>
            <person name="Arakawa K."/>
        </authorList>
    </citation>
    <scope>NUCLEOTIDE SEQUENCE</scope>
</reference>
<keyword evidence="2" id="KW-1185">Reference proteome</keyword>
<comment type="caution">
    <text evidence="1">The sequence shown here is derived from an EMBL/GenBank/DDBJ whole genome shotgun (WGS) entry which is preliminary data.</text>
</comment>
<dbReference type="EMBL" id="BMAU01021361">
    <property type="protein sequence ID" value="GFY22969.1"/>
    <property type="molecule type" value="Genomic_DNA"/>
</dbReference>
<sequence>MRCHSENTSRHSAKTEVVYDERISSNDAFKNYTRAFGDGPRKFESWSRDVDDTRAGTSSLNYHITPTGGRFSSGRIQRASLPYTAGL</sequence>
<dbReference type="Proteomes" id="UP000887159">
    <property type="component" value="Unassembled WGS sequence"/>
</dbReference>
<protein>
    <submittedName>
        <fullName evidence="1">Uncharacterized protein</fullName>
    </submittedName>
</protein>
<name>A0A8X7B9D3_TRICX</name>
<accession>A0A8X7B9D3</accession>
<evidence type="ECO:0000313" key="2">
    <source>
        <dbReference type="Proteomes" id="UP000887159"/>
    </source>
</evidence>
<organism evidence="1 2">
    <name type="scientific">Trichonephila clavipes</name>
    <name type="common">Golden silk orbweaver</name>
    <name type="synonym">Nephila clavipes</name>
    <dbReference type="NCBI Taxonomy" id="2585209"/>
    <lineage>
        <taxon>Eukaryota</taxon>
        <taxon>Metazoa</taxon>
        <taxon>Ecdysozoa</taxon>
        <taxon>Arthropoda</taxon>
        <taxon>Chelicerata</taxon>
        <taxon>Arachnida</taxon>
        <taxon>Araneae</taxon>
        <taxon>Araneomorphae</taxon>
        <taxon>Entelegynae</taxon>
        <taxon>Araneoidea</taxon>
        <taxon>Nephilidae</taxon>
        <taxon>Trichonephila</taxon>
    </lineage>
</organism>
<evidence type="ECO:0000313" key="1">
    <source>
        <dbReference type="EMBL" id="GFY22969.1"/>
    </source>
</evidence>
<proteinExistence type="predicted"/>
<gene>
    <name evidence="1" type="ORF">TNCV_2182301</name>
</gene>